<dbReference type="SUPFAM" id="SSF53474">
    <property type="entry name" value="alpha/beta-Hydrolases"/>
    <property type="match status" value="1"/>
</dbReference>
<reference evidence="2 3" key="1">
    <citation type="submission" date="2018-06" db="EMBL/GenBank/DDBJ databases">
        <authorList>
            <consortium name="Pathogen Informatics"/>
            <person name="Doyle S."/>
        </authorList>
    </citation>
    <scope>NUCLEOTIDE SEQUENCE [LARGE SCALE GENOMIC DNA]</scope>
    <source>
        <strain evidence="2 3">NCTC13229</strain>
    </source>
</reference>
<evidence type="ECO:0000259" key="1">
    <source>
        <dbReference type="Pfam" id="PF00561"/>
    </source>
</evidence>
<dbReference type="AlphaFoldDB" id="A0AB38F6Z7"/>
<evidence type="ECO:0000313" key="3">
    <source>
        <dbReference type="Proteomes" id="UP000251211"/>
    </source>
</evidence>
<organism evidence="2 3">
    <name type="scientific">Rhodococcus wratislaviensis</name>
    <name type="common">Tsukamurella wratislaviensis</name>
    <dbReference type="NCBI Taxonomy" id="44752"/>
    <lineage>
        <taxon>Bacteria</taxon>
        <taxon>Bacillati</taxon>
        <taxon>Actinomycetota</taxon>
        <taxon>Actinomycetes</taxon>
        <taxon>Mycobacteriales</taxon>
        <taxon>Nocardiaceae</taxon>
        <taxon>Rhodococcus</taxon>
    </lineage>
</organism>
<dbReference type="GO" id="GO:0016020">
    <property type="term" value="C:membrane"/>
    <property type="evidence" value="ECO:0007669"/>
    <property type="project" value="TreeGrafter"/>
</dbReference>
<dbReference type="PRINTS" id="PR00111">
    <property type="entry name" value="ABHYDROLASE"/>
</dbReference>
<evidence type="ECO:0000313" key="2">
    <source>
        <dbReference type="EMBL" id="SPZ35081.1"/>
    </source>
</evidence>
<comment type="caution">
    <text evidence="2">The sequence shown here is derived from an EMBL/GenBank/DDBJ whole genome shotgun (WGS) entry which is preliminary data.</text>
</comment>
<dbReference type="EMBL" id="UAUI01000001">
    <property type="protein sequence ID" value="SPZ35081.1"/>
    <property type="molecule type" value="Genomic_DNA"/>
</dbReference>
<keyword evidence="2" id="KW-0378">Hydrolase</keyword>
<proteinExistence type="predicted"/>
<dbReference type="PANTHER" id="PTHR43798">
    <property type="entry name" value="MONOACYLGLYCEROL LIPASE"/>
    <property type="match status" value="1"/>
</dbReference>
<dbReference type="PANTHER" id="PTHR43798:SF33">
    <property type="entry name" value="HYDROLASE, PUTATIVE (AFU_ORTHOLOGUE AFUA_2G14860)-RELATED"/>
    <property type="match status" value="1"/>
</dbReference>
<dbReference type="Pfam" id="PF00561">
    <property type="entry name" value="Abhydrolase_1"/>
    <property type="match status" value="1"/>
</dbReference>
<feature type="domain" description="AB hydrolase-1" evidence="1">
    <location>
        <begin position="38"/>
        <end position="285"/>
    </location>
</feature>
<dbReference type="EC" id="3.3.2.10" evidence="2"/>
<name>A0AB38F6Z7_RHOWR</name>
<dbReference type="Gene3D" id="3.40.50.1820">
    <property type="entry name" value="alpha/beta hydrolase"/>
    <property type="match status" value="1"/>
</dbReference>
<dbReference type="InterPro" id="IPR000073">
    <property type="entry name" value="AB_hydrolase_1"/>
</dbReference>
<dbReference type="GO" id="GO:0004301">
    <property type="term" value="F:epoxide hydrolase activity"/>
    <property type="evidence" value="ECO:0007669"/>
    <property type="project" value="UniProtKB-EC"/>
</dbReference>
<dbReference type="Proteomes" id="UP000251211">
    <property type="component" value="Unassembled WGS sequence"/>
</dbReference>
<accession>A0AB38F6Z7</accession>
<dbReference type="InterPro" id="IPR029058">
    <property type="entry name" value="AB_hydrolase_fold"/>
</dbReference>
<dbReference type="InterPro" id="IPR050266">
    <property type="entry name" value="AB_hydrolase_sf"/>
</dbReference>
<sequence length="370" mass="40204">MNPSRMRRLRPVPDAEPQMMFRTIHGYRRAFRLAGDGPALLLLHGIGDNSSTWTEIIPHLAENYTVIAPDLLGHGRSDKPRADYSVAAYANGMRDLLSTLGIDQATVIGHSLGGGIAMQFAYQFPQMVDRLILVSAGGITTDVHPLLRLAATPIVNEALKLLRLPGAVPAVRWVGTLLTRLHGTPLRPGAALHDTPDLVRILTELPDPAAYEAYLRTLRAVVDWRGQTVTMLDRCYLTASLPVQLIWGDRDTVIPVSHAHTAHAAMPGSRLEIFPGAGHFPFRDDPMRFLHTVEKFLTATRPSPFDEARWRQRLNIGTVETTLTPDVSTHADIDAIETICSPAWGGTIAELSGAVPPSPSGCAASGVPQS</sequence>
<protein>
    <submittedName>
        <fullName evidence="2">Hydrolase</fullName>
        <ecNumber evidence="2">3.3.2.10</ecNumber>
    </submittedName>
</protein>
<gene>
    <name evidence="2" type="ORF">NCTC13229_00579</name>
</gene>